<name>A0A7W5FTX2_9BURK</name>
<keyword evidence="3" id="KW-1185">Reference proteome</keyword>
<dbReference type="AlphaFoldDB" id="A0A7W5FTX2"/>
<feature type="transmembrane region" description="Helical" evidence="1">
    <location>
        <begin position="12"/>
        <end position="32"/>
    </location>
</feature>
<feature type="transmembrane region" description="Helical" evidence="1">
    <location>
        <begin position="421"/>
        <end position="439"/>
    </location>
</feature>
<dbReference type="Proteomes" id="UP000541535">
    <property type="component" value="Unassembled WGS sequence"/>
</dbReference>
<accession>A0A7W5FTX2</accession>
<feature type="transmembrane region" description="Helical" evidence="1">
    <location>
        <begin position="344"/>
        <end position="365"/>
    </location>
</feature>
<feature type="transmembrane region" description="Helical" evidence="1">
    <location>
        <begin position="446"/>
        <end position="464"/>
    </location>
</feature>
<dbReference type="RefSeq" id="WP_183441064.1">
    <property type="nucleotide sequence ID" value="NZ_JACHXD010000005.1"/>
</dbReference>
<feature type="transmembrane region" description="Helical" evidence="1">
    <location>
        <begin position="144"/>
        <end position="168"/>
    </location>
</feature>
<keyword evidence="1" id="KW-0472">Membrane</keyword>
<keyword evidence="1" id="KW-0812">Transmembrane</keyword>
<evidence type="ECO:0000313" key="3">
    <source>
        <dbReference type="Proteomes" id="UP000541535"/>
    </source>
</evidence>
<organism evidence="2 3">
    <name type="scientific">Pseudoduganella violacea</name>
    <dbReference type="NCBI Taxonomy" id="1715466"/>
    <lineage>
        <taxon>Bacteria</taxon>
        <taxon>Pseudomonadati</taxon>
        <taxon>Pseudomonadota</taxon>
        <taxon>Betaproteobacteria</taxon>
        <taxon>Burkholderiales</taxon>
        <taxon>Oxalobacteraceae</taxon>
        <taxon>Telluria group</taxon>
        <taxon>Pseudoduganella</taxon>
    </lineage>
</organism>
<protein>
    <submittedName>
        <fullName evidence="2">Putative iron-regulated membrane protein</fullName>
    </submittedName>
</protein>
<comment type="caution">
    <text evidence="2">The sequence shown here is derived from an EMBL/GenBank/DDBJ whole genome shotgun (WGS) entry which is preliminary data.</text>
</comment>
<gene>
    <name evidence="2" type="ORF">FHS03_002275</name>
</gene>
<reference evidence="2 3" key="1">
    <citation type="submission" date="2020-08" db="EMBL/GenBank/DDBJ databases">
        <title>Genomic Encyclopedia of Type Strains, Phase III (KMG-III): the genomes of soil and plant-associated and newly described type strains.</title>
        <authorList>
            <person name="Whitman W."/>
        </authorList>
    </citation>
    <scope>NUCLEOTIDE SEQUENCE [LARGE SCALE GENOMIC DNA]</scope>
    <source>
        <strain evidence="2 3">CECT 8897</strain>
    </source>
</reference>
<dbReference type="Pfam" id="PF03929">
    <property type="entry name" value="PepSY_TM"/>
    <property type="match status" value="1"/>
</dbReference>
<dbReference type="EMBL" id="JACHXD010000005">
    <property type="protein sequence ID" value="MBB3119224.1"/>
    <property type="molecule type" value="Genomic_DNA"/>
</dbReference>
<feature type="transmembrane region" description="Helical" evidence="1">
    <location>
        <begin position="386"/>
        <end position="409"/>
    </location>
</feature>
<sequence length="516" mass="55880">MRAEVIRIYKSVHTWTGIIAGFMLFIAFYAGALTMFEVPLNRWAAQEQRAAMAPLAQSEQLIADTLAARPDARKSFTLHLNDEEHIPGRITWSKGRGDKSPWSADYAADGSLHVERNTPSGMAQLIDHVHRTGGLPGDGEVTELIMGVVSTLYVVALVSGLIILLPSLSKDFFALRVGKNLKRMWLDAHNAIGIASLPFHIVIAVTAVVFAFHDQIYDIQDTVVYGEKMKAQMNAANAKPKPDRKPAAMLPPDALLAKVRELSPEFQPTAMQYTAPATASATVRIAGEDPRYVLRRDGSITLNAITGEVLNQGTFPGNYNSWAAPVAGAFALHFGTFGGAPIRWTYFLMGLGGAFLFYSGNLLWIETRRKNARKGSEVEQSRSTRWLSAATVGVCLGCVTALSLTIAAARLLPAQGAQLNAWHETVYYGGFFLCVLWAFMRGAPRAGVELLWASAASTLLIAAATVWRGFAIGAVDIGAVVMACGFAWIAVAAMRRQRLGATDSVWSRKRAAATPA</sequence>
<feature type="transmembrane region" description="Helical" evidence="1">
    <location>
        <begin position="470"/>
        <end position="491"/>
    </location>
</feature>
<dbReference type="PANTHER" id="PTHR34219:SF9">
    <property type="entry name" value="IRON-REGULATED INNER MEMBRANE PROTEIN"/>
    <property type="match status" value="1"/>
</dbReference>
<proteinExistence type="predicted"/>
<evidence type="ECO:0000313" key="2">
    <source>
        <dbReference type="EMBL" id="MBB3119224.1"/>
    </source>
</evidence>
<keyword evidence="1" id="KW-1133">Transmembrane helix</keyword>
<dbReference type="PANTHER" id="PTHR34219">
    <property type="entry name" value="IRON-REGULATED INNER MEMBRANE PROTEIN-RELATED"/>
    <property type="match status" value="1"/>
</dbReference>
<feature type="transmembrane region" description="Helical" evidence="1">
    <location>
        <begin position="189"/>
        <end position="212"/>
    </location>
</feature>
<dbReference type="InterPro" id="IPR005625">
    <property type="entry name" value="PepSY-ass_TM"/>
</dbReference>
<evidence type="ECO:0000256" key="1">
    <source>
        <dbReference type="SAM" id="Phobius"/>
    </source>
</evidence>